<comment type="subunit">
    <text evidence="11">Homodimer.</text>
</comment>
<comment type="pathway">
    <text evidence="3 11">Carbohydrate metabolism; galactose metabolism.</text>
</comment>
<organism evidence="13 14">
    <name type="scientific">Clostridium beijerinckii</name>
    <name type="common">Clostridium MP</name>
    <dbReference type="NCBI Taxonomy" id="1520"/>
    <lineage>
        <taxon>Bacteria</taxon>
        <taxon>Bacillati</taxon>
        <taxon>Bacillota</taxon>
        <taxon>Clostridia</taxon>
        <taxon>Eubacteriales</taxon>
        <taxon>Clostridiaceae</taxon>
        <taxon>Clostridium</taxon>
    </lineage>
</organism>
<comment type="caution">
    <text evidence="13">The sequence shown here is derived from an EMBL/GenBank/DDBJ whole genome shotgun (WGS) entry which is preliminary data.</text>
</comment>
<dbReference type="PANTHER" id="PTHR43725">
    <property type="entry name" value="UDP-GLUCOSE 4-EPIMERASE"/>
    <property type="match status" value="1"/>
</dbReference>
<dbReference type="SUPFAM" id="SSF51735">
    <property type="entry name" value="NAD(P)-binding Rossmann-fold domains"/>
    <property type="match status" value="1"/>
</dbReference>
<dbReference type="Proteomes" id="UP001193748">
    <property type="component" value="Unassembled WGS sequence"/>
</dbReference>
<evidence type="ECO:0000256" key="3">
    <source>
        <dbReference type="ARBA" id="ARBA00004947"/>
    </source>
</evidence>
<comment type="cofactor">
    <cofactor evidence="2 11">
        <name>NAD(+)</name>
        <dbReference type="ChEBI" id="CHEBI:57540"/>
    </cofactor>
</comment>
<dbReference type="InterPro" id="IPR001509">
    <property type="entry name" value="Epimerase_deHydtase"/>
</dbReference>
<dbReference type="Pfam" id="PF01370">
    <property type="entry name" value="Epimerase"/>
    <property type="match status" value="1"/>
</dbReference>
<evidence type="ECO:0000259" key="12">
    <source>
        <dbReference type="Pfam" id="PF01370"/>
    </source>
</evidence>
<dbReference type="RefSeq" id="WP_173711866.1">
    <property type="nucleotide sequence ID" value="NZ_JABSWW010000001.1"/>
</dbReference>
<dbReference type="AlphaFoldDB" id="A0AAX0B7P1"/>
<dbReference type="InterPro" id="IPR036291">
    <property type="entry name" value="NAD(P)-bd_dom_sf"/>
</dbReference>
<dbReference type="InterPro" id="IPR005886">
    <property type="entry name" value="UDP_G4E"/>
</dbReference>
<gene>
    <name evidence="13" type="ORF">B0H41_004922</name>
</gene>
<dbReference type="Gene3D" id="3.90.25.10">
    <property type="entry name" value="UDP-galactose 4-epimerase, domain 1"/>
    <property type="match status" value="1"/>
</dbReference>
<evidence type="ECO:0000256" key="4">
    <source>
        <dbReference type="ARBA" id="ARBA00007637"/>
    </source>
</evidence>
<name>A0AAX0B7P1_CLOBE</name>
<reference evidence="13" key="1">
    <citation type="submission" date="2020-05" db="EMBL/GenBank/DDBJ databases">
        <authorList>
            <person name="Brown S."/>
            <person name="Huntemann M."/>
            <person name="Clum A."/>
            <person name="Spunde A."/>
            <person name="Palaniappan K."/>
            <person name="Ritter S."/>
            <person name="Mikhailova N."/>
            <person name="Chen I.-M."/>
            <person name="Stamatis D."/>
            <person name="Reddy T."/>
            <person name="O'Malley R."/>
            <person name="Daum C."/>
            <person name="Shapiro N."/>
            <person name="Ivanova N."/>
            <person name="Kyrpides N."/>
            <person name="Woyke T."/>
        </authorList>
    </citation>
    <scope>NUCLEOTIDE SEQUENCE</scope>
    <source>
        <strain evidence="13">DJ080</strain>
    </source>
</reference>
<accession>A0AAX0B7P1</accession>
<proteinExistence type="inferred from homology"/>
<evidence type="ECO:0000256" key="8">
    <source>
        <dbReference type="ARBA" id="ARBA00023144"/>
    </source>
</evidence>
<evidence type="ECO:0000256" key="7">
    <source>
        <dbReference type="ARBA" id="ARBA00023027"/>
    </source>
</evidence>
<evidence type="ECO:0000256" key="11">
    <source>
        <dbReference type="RuleBase" id="RU366046"/>
    </source>
</evidence>
<reference evidence="13" key="2">
    <citation type="journal article" date="2022" name="Nat. Biotechnol.">
        <title>Carbon-negative production of acetone and isopropanol by gas fermentation at industrial pilot scale.</title>
        <authorList>
            <person name="Liew F.E."/>
            <person name="Nogle R."/>
            <person name="Abdalla T."/>
            <person name="Rasor B.J."/>
            <person name="Canter C."/>
            <person name="Jensen R.O."/>
            <person name="Wang L."/>
            <person name="Strutz J."/>
            <person name="Chirania P."/>
            <person name="De Tissera S."/>
            <person name="Mueller A.P."/>
            <person name="Ruan Z."/>
            <person name="Gao A."/>
            <person name="Tran L."/>
            <person name="Engle N.L."/>
            <person name="Bromley J.C."/>
            <person name="Daniell J."/>
            <person name="Conrado R."/>
            <person name="Tschaplinski T.J."/>
            <person name="Giannone R.J."/>
            <person name="Hettich R.L."/>
            <person name="Karim A.S."/>
            <person name="Simpson S.D."/>
            <person name="Brown S.D."/>
            <person name="Leang C."/>
            <person name="Jewett M.C."/>
            <person name="Kopke M."/>
        </authorList>
    </citation>
    <scope>NUCLEOTIDE SEQUENCE</scope>
    <source>
        <strain evidence="13">DJ080</strain>
    </source>
</reference>
<comment type="similarity">
    <text evidence="4 11">Belongs to the NAD(P)-dependent epimerase/dehydratase family.</text>
</comment>
<keyword evidence="9 11" id="KW-0413">Isomerase</keyword>
<evidence type="ECO:0000256" key="1">
    <source>
        <dbReference type="ARBA" id="ARBA00000083"/>
    </source>
</evidence>
<protein>
    <recommendedName>
        <fullName evidence="6 11">UDP-glucose 4-epimerase</fullName>
        <ecNumber evidence="5 11">5.1.3.2</ecNumber>
    </recommendedName>
</protein>
<dbReference type="EC" id="5.1.3.2" evidence="5 11"/>
<dbReference type="GO" id="GO:0033499">
    <property type="term" value="P:galactose catabolic process via UDP-galactose, Leloir pathway"/>
    <property type="evidence" value="ECO:0007669"/>
    <property type="project" value="TreeGrafter"/>
</dbReference>
<keyword evidence="7 11" id="KW-0520">NAD</keyword>
<dbReference type="Gene3D" id="3.40.50.720">
    <property type="entry name" value="NAD(P)-binding Rossmann-like Domain"/>
    <property type="match status" value="1"/>
</dbReference>
<dbReference type="EMBL" id="JABSWW010000001">
    <property type="protein sequence ID" value="NRT91243.1"/>
    <property type="molecule type" value="Genomic_DNA"/>
</dbReference>
<sequence>MSILVCGGAGYIGSHTVHELVKQNKDVIIVDNLQSGHMKAVNPKAKFYKGDIRDSEFLDKVFSENKIDAIIHFAANSLVGESMVKPLLYFNNNVYGMQILLESMVKHDIKNIVFSSTAAVYGEPKKIPISEDDETNPTNTYGETKLTMEKMMKWVSKANGINYVSLRYFNAAGALEDGSIGEDHSPESHLIPLILQVPLGKREAITVFGEDYDTPDGTCIRDYIHVLDLADAHIKAVEYLQSGNESNIFNLGNGIGFSVKEMIDSAKEATSEEIKVVVGERRAGDPARLIASNEKAQKILGWTPKYTDVKAIIKTAWTWHKNNPNGYDYK</sequence>
<evidence type="ECO:0000256" key="10">
    <source>
        <dbReference type="ARBA" id="ARBA00023277"/>
    </source>
</evidence>
<feature type="domain" description="NAD-dependent epimerase/dehydratase" evidence="12">
    <location>
        <begin position="3"/>
        <end position="252"/>
    </location>
</feature>
<evidence type="ECO:0000313" key="14">
    <source>
        <dbReference type="Proteomes" id="UP001193748"/>
    </source>
</evidence>
<evidence type="ECO:0000256" key="5">
    <source>
        <dbReference type="ARBA" id="ARBA00013189"/>
    </source>
</evidence>
<evidence type="ECO:0000256" key="9">
    <source>
        <dbReference type="ARBA" id="ARBA00023235"/>
    </source>
</evidence>
<evidence type="ECO:0000256" key="6">
    <source>
        <dbReference type="ARBA" id="ARBA00018569"/>
    </source>
</evidence>
<keyword evidence="8" id="KW-0299">Galactose metabolism</keyword>
<comment type="catalytic activity">
    <reaction evidence="1 11">
        <text>UDP-alpha-D-glucose = UDP-alpha-D-galactose</text>
        <dbReference type="Rhea" id="RHEA:22168"/>
        <dbReference type="ChEBI" id="CHEBI:58885"/>
        <dbReference type="ChEBI" id="CHEBI:66914"/>
        <dbReference type="EC" id="5.1.3.2"/>
    </reaction>
</comment>
<dbReference type="NCBIfam" id="TIGR01179">
    <property type="entry name" value="galE"/>
    <property type="match status" value="1"/>
</dbReference>
<dbReference type="CDD" id="cd05247">
    <property type="entry name" value="UDP_G4E_1_SDR_e"/>
    <property type="match status" value="1"/>
</dbReference>
<evidence type="ECO:0000256" key="2">
    <source>
        <dbReference type="ARBA" id="ARBA00001911"/>
    </source>
</evidence>
<keyword evidence="10 11" id="KW-0119">Carbohydrate metabolism</keyword>
<dbReference type="PANTHER" id="PTHR43725:SF53">
    <property type="entry name" value="UDP-ARABINOSE 4-EPIMERASE 1"/>
    <property type="match status" value="1"/>
</dbReference>
<dbReference type="GO" id="GO:0003978">
    <property type="term" value="F:UDP-glucose 4-epimerase activity"/>
    <property type="evidence" value="ECO:0007669"/>
    <property type="project" value="UniProtKB-UniRule"/>
</dbReference>
<evidence type="ECO:0000313" key="13">
    <source>
        <dbReference type="EMBL" id="NRT91243.1"/>
    </source>
</evidence>